<proteinExistence type="predicted"/>
<gene>
    <name evidence="2" type="ORF">CWR45_16140</name>
</gene>
<keyword evidence="3" id="KW-1185">Reference proteome</keyword>
<protein>
    <submittedName>
        <fullName evidence="2">Uncharacterized protein</fullName>
    </submittedName>
</protein>
<name>A0A3D8PKV0_9BACI</name>
<sequence>MSKEVIFILVIVSMFIWITVSREAAKPSKEINWRKMIMLLSAGSLSALVITITLFQSLLS</sequence>
<organism evidence="2 3">
    <name type="scientific">Oceanobacillus chungangensis</name>
    <dbReference type="NCBI Taxonomy" id="1229152"/>
    <lineage>
        <taxon>Bacteria</taxon>
        <taxon>Bacillati</taxon>
        <taxon>Bacillota</taxon>
        <taxon>Bacilli</taxon>
        <taxon>Bacillales</taxon>
        <taxon>Bacillaceae</taxon>
        <taxon>Oceanobacillus</taxon>
    </lineage>
</organism>
<evidence type="ECO:0000256" key="1">
    <source>
        <dbReference type="SAM" id="Phobius"/>
    </source>
</evidence>
<comment type="caution">
    <text evidence="2">The sequence shown here is derived from an EMBL/GenBank/DDBJ whole genome shotgun (WGS) entry which is preliminary data.</text>
</comment>
<evidence type="ECO:0000313" key="2">
    <source>
        <dbReference type="EMBL" id="RDW15879.1"/>
    </source>
</evidence>
<keyword evidence="1" id="KW-0812">Transmembrane</keyword>
<feature type="transmembrane region" description="Helical" evidence="1">
    <location>
        <begin position="37"/>
        <end position="59"/>
    </location>
</feature>
<keyword evidence="1" id="KW-1133">Transmembrane helix</keyword>
<accession>A0A3D8PKV0</accession>
<dbReference type="AlphaFoldDB" id="A0A3D8PKV0"/>
<evidence type="ECO:0000313" key="3">
    <source>
        <dbReference type="Proteomes" id="UP000256520"/>
    </source>
</evidence>
<feature type="transmembrane region" description="Helical" evidence="1">
    <location>
        <begin position="6"/>
        <end position="25"/>
    </location>
</feature>
<reference evidence="3" key="1">
    <citation type="submission" date="2017-11" db="EMBL/GenBank/DDBJ databases">
        <authorList>
            <person name="Zhu W."/>
        </authorList>
    </citation>
    <scope>NUCLEOTIDE SEQUENCE [LARGE SCALE GENOMIC DNA]</scope>
    <source>
        <strain evidence="3">CAU 1051</strain>
    </source>
</reference>
<dbReference type="OrthoDB" id="2721949at2"/>
<keyword evidence="1" id="KW-0472">Membrane</keyword>
<dbReference type="EMBL" id="PIOD01000023">
    <property type="protein sequence ID" value="RDW15879.1"/>
    <property type="molecule type" value="Genomic_DNA"/>
</dbReference>
<dbReference type="RefSeq" id="WP_115750892.1">
    <property type="nucleotide sequence ID" value="NZ_PIOD01000023.1"/>
</dbReference>
<dbReference type="Proteomes" id="UP000256520">
    <property type="component" value="Unassembled WGS sequence"/>
</dbReference>